<evidence type="ECO:0000256" key="1">
    <source>
        <dbReference type="SAM" id="MobiDB-lite"/>
    </source>
</evidence>
<dbReference type="InterPro" id="IPR025577">
    <property type="entry name" value="FlxA"/>
</dbReference>
<evidence type="ECO:0000313" key="2">
    <source>
        <dbReference type="EMBL" id="GGC68007.1"/>
    </source>
</evidence>
<dbReference type="Pfam" id="PF14282">
    <property type="entry name" value="FlxA"/>
    <property type="match status" value="1"/>
</dbReference>
<dbReference type="RefSeq" id="WP_188565187.1">
    <property type="nucleotide sequence ID" value="NZ_BMED01000001.1"/>
</dbReference>
<feature type="region of interest" description="Disordered" evidence="1">
    <location>
        <begin position="81"/>
        <end position="160"/>
    </location>
</feature>
<organism evidence="2 3">
    <name type="scientific">Undibacterium terreum</name>
    <dbReference type="NCBI Taxonomy" id="1224302"/>
    <lineage>
        <taxon>Bacteria</taxon>
        <taxon>Pseudomonadati</taxon>
        <taxon>Pseudomonadota</taxon>
        <taxon>Betaproteobacteria</taxon>
        <taxon>Burkholderiales</taxon>
        <taxon>Oxalobacteraceae</taxon>
        <taxon>Undibacterium</taxon>
    </lineage>
</organism>
<sequence length="160" mass="16643">MIDSSLSISRGINVTTVAGSSGGDSANEVAALMKRIAQLQKDIKKRINDNSGDPKQKLEQLKLMQAELTLMNQSLTRLLAEQARQGKRQEGKTSGAEVAQESAPDGGTNKAALKIKPMPVPASRTSSIPAGNATATATGIIKSSSNTSASTSTPTIDTYA</sequence>
<name>A0A916UDL5_9BURK</name>
<feature type="compositionally biased region" description="Low complexity" evidence="1">
    <location>
        <begin position="133"/>
        <end position="160"/>
    </location>
</feature>
<keyword evidence="3" id="KW-1185">Reference proteome</keyword>
<protein>
    <recommendedName>
        <fullName evidence="4">FlxA-like protein</fullName>
    </recommendedName>
</protein>
<evidence type="ECO:0000313" key="3">
    <source>
        <dbReference type="Proteomes" id="UP000637423"/>
    </source>
</evidence>
<reference evidence="2" key="2">
    <citation type="submission" date="2020-09" db="EMBL/GenBank/DDBJ databases">
        <authorList>
            <person name="Sun Q."/>
            <person name="Zhou Y."/>
        </authorList>
    </citation>
    <scope>NUCLEOTIDE SEQUENCE</scope>
    <source>
        <strain evidence="2">CGMCC 1.10998</strain>
    </source>
</reference>
<comment type="caution">
    <text evidence="2">The sequence shown here is derived from an EMBL/GenBank/DDBJ whole genome shotgun (WGS) entry which is preliminary data.</text>
</comment>
<gene>
    <name evidence="2" type="ORF">GCM10011396_13840</name>
</gene>
<evidence type="ECO:0008006" key="4">
    <source>
        <dbReference type="Google" id="ProtNLM"/>
    </source>
</evidence>
<dbReference type="EMBL" id="BMED01000001">
    <property type="protein sequence ID" value="GGC68007.1"/>
    <property type="molecule type" value="Genomic_DNA"/>
</dbReference>
<accession>A0A916UDL5</accession>
<reference evidence="2" key="1">
    <citation type="journal article" date="2014" name="Int. J. Syst. Evol. Microbiol.">
        <title>Complete genome sequence of Corynebacterium casei LMG S-19264T (=DSM 44701T), isolated from a smear-ripened cheese.</title>
        <authorList>
            <consortium name="US DOE Joint Genome Institute (JGI-PGF)"/>
            <person name="Walter F."/>
            <person name="Albersmeier A."/>
            <person name="Kalinowski J."/>
            <person name="Ruckert C."/>
        </authorList>
    </citation>
    <scope>NUCLEOTIDE SEQUENCE</scope>
    <source>
        <strain evidence="2">CGMCC 1.10998</strain>
    </source>
</reference>
<proteinExistence type="predicted"/>
<dbReference type="AlphaFoldDB" id="A0A916UDL5"/>
<dbReference type="Proteomes" id="UP000637423">
    <property type="component" value="Unassembled WGS sequence"/>
</dbReference>